<feature type="non-terminal residue" evidence="1">
    <location>
        <position position="313"/>
    </location>
</feature>
<comment type="caution">
    <text evidence="1">The sequence shown here is derived from an EMBL/GenBank/DDBJ whole genome shotgun (WGS) entry which is preliminary data.</text>
</comment>
<dbReference type="Proteomes" id="UP000652761">
    <property type="component" value="Unassembled WGS sequence"/>
</dbReference>
<dbReference type="EMBL" id="NMUH01009654">
    <property type="protein sequence ID" value="MQM20263.1"/>
    <property type="molecule type" value="Genomic_DNA"/>
</dbReference>
<accession>A0A843XM48</accession>
<gene>
    <name evidence="1" type="ORF">Taro_053281</name>
</gene>
<organism evidence="1 2">
    <name type="scientific">Colocasia esculenta</name>
    <name type="common">Wild taro</name>
    <name type="synonym">Arum esculentum</name>
    <dbReference type="NCBI Taxonomy" id="4460"/>
    <lineage>
        <taxon>Eukaryota</taxon>
        <taxon>Viridiplantae</taxon>
        <taxon>Streptophyta</taxon>
        <taxon>Embryophyta</taxon>
        <taxon>Tracheophyta</taxon>
        <taxon>Spermatophyta</taxon>
        <taxon>Magnoliopsida</taxon>
        <taxon>Liliopsida</taxon>
        <taxon>Araceae</taxon>
        <taxon>Aroideae</taxon>
        <taxon>Colocasieae</taxon>
        <taxon>Colocasia</taxon>
    </lineage>
</organism>
<sequence length="313" mass="34125">MPCVPALADGPFWGFPKGVPCVPVPVGLVVAPDYCFGNPFLGAVCGGTGVCSSLTSWRVQGAGRFCLWALDLVECSALEGLSTRQVVTITWDPQHHAPVSEGVAPGGRHAQVTDLEQKEKMLVWVSKGVSALVRCGPASPFHYLALRWFRSRVGRSGMGPQLGRTAVICGCVLGCGSLASLYRRSCRWESAAGMLEEWTVCPPLSCLWQWLAVCAEVLLPHCVDSTGSAGVVFRLTRVVVEIRGWRHDLRGPWRGSGRSAMFGKMTGFITIKANESISYLVLTLACMHLLKSPFHVRRLTMRRRRYLLVALGI</sequence>
<protein>
    <submittedName>
        <fullName evidence="1">Uncharacterized protein</fullName>
    </submittedName>
</protein>
<proteinExistence type="predicted"/>
<keyword evidence="2" id="KW-1185">Reference proteome</keyword>
<evidence type="ECO:0000313" key="1">
    <source>
        <dbReference type="EMBL" id="MQM20263.1"/>
    </source>
</evidence>
<evidence type="ECO:0000313" key="2">
    <source>
        <dbReference type="Proteomes" id="UP000652761"/>
    </source>
</evidence>
<reference evidence="1" key="1">
    <citation type="submission" date="2017-07" db="EMBL/GenBank/DDBJ databases">
        <title>Taro Niue Genome Assembly and Annotation.</title>
        <authorList>
            <person name="Atibalentja N."/>
            <person name="Keating K."/>
            <person name="Fields C.J."/>
        </authorList>
    </citation>
    <scope>NUCLEOTIDE SEQUENCE</scope>
    <source>
        <strain evidence="1">Niue_2</strain>
        <tissue evidence="1">Leaf</tissue>
    </source>
</reference>
<dbReference type="AlphaFoldDB" id="A0A843XM48"/>
<name>A0A843XM48_COLES</name>